<keyword evidence="3" id="KW-0804">Transcription</keyword>
<dbReference type="Proteomes" id="UP001597419">
    <property type="component" value="Unassembled WGS sequence"/>
</dbReference>
<dbReference type="SUPFAM" id="SSF46689">
    <property type="entry name" value="Homeodomain-like"/>
    <property type="match status" value="1"/>
</dbReference>
<dbReference type="InterPro" id="IPR050204">
    <property type="entry name" value="AraC_XylS_family_regulators"/>
</dbReference>
<dbReference type="InterPro" id="IPR018060">
    <property type="entry name" value="HTH_AraC"/>
</dbReference>
<dbReference type="InterPro" id="IPR009057">
    <property type="entry name" value="Homeodomain-like_sf"/>
</dbReference>
<gene>
    <name evidence="5" type="ORF">ACFSYJ_33650</name>
</gene>
<organism evidence="5 6">
    <name type="scientific">Amycolatopsis samaneae</name>
    <dbReference type="NCBI Taxonomy" id="664691"/>
    <lineage>
        <taxon>Bacteria</taxon>
        <taxon>Bacillati</taxon>
        <taxon>Actinomycetota</taxon>
        <taxon>Actinomycetes</taxon>
        <taxon>Pseudonocardiales</taxon>
        <taxon>Pseudonocardiaceae</taxon>
        <taxon>Amycolatopsis</taxon>
    </lineage>
</organism>
<dbReference type="RefSeq" id="WP_345400673.1">
    <property type="nucleotide sequence ID" value="NZ_BAABHG010000011.1"/>
</dbReference>
<keyword evidence="6" id="KW-1185">Reference proteome</keyword>
<comment type="caution">
    <text evidence="5">The sequence shown here is derived from an EMBL/GenBank/DDBJ whole genome shotgun (WGS) entry which is preliminary data.</text>
</comment>
<dbReference type="PROSITE" id="PS01124">
    <property type="entry name" value="HTH_ARAC_FAMILY_2"/>
    <property type="match status" value="1"/>
</dbReference>
<keyword evidence="1" id="KW-0805">Transcription regulation</keyword>
<name>A0ABW5GRV8_9PSEU</name>
<dbReference type="Pfam" id="PF12833">
    <property type="entry name" value="HTH_18"/>
    <property type="match status" value="1"/>
</dbReference>
<evidence type="ECO:0000256" key="3">
    <source>
        <dbReference type="ARBA" id="ARBA00023163"/>
    </source>
</evidence>
<dbReference type="EMBL" id="JBHUKU010000021">
    <property type="protein sequence ID" value="MFD2463601.1"/>
    <property type="molecule type" value="Genomic_DNA"/>
</dbReference>
<evidence type="ECO:0000256" key="1">
    <source>
        <dbReference type="ARBA" id="ARBA00023015"/>
    </source>
</evidence>
<reference evidence="6" key="1">
    <citation type="journal article" date="2019" name="Int. J. Syst. Evol. Microbiol.">
        <title>The Global Catalogue of Microorganisms (GCM) 10K type strain sequencing project: providing services to taxonomists for standard genome sequencing and annotation.</title>
        <authorList>
            <consortium name="The Broad Institute Genomics Platform"/>
            <consortium name="The Broad Institute Genome Sequencing Center for Infectious Disease"/>
            <person name="Wu L."/>
            <person name="Ma J."/>
        </authorList>
    </citation>
    <scope>NUCLEOTIDE SEQUENCE [LARGE SCALE GENOMIC DNA]</scope>
    <source>
        <strain evidence="6">CGMCC 4.7643</strain>
    </source>
</reference>
<dbReference type="SMART" id="SM00342">
    <property type="entry name" value="HTH_ARAC"/>
    <property type="match status" value="1"/>
</dbReference>
<proteinExistence type="predicted"/>
<evidence type="ECO:0000313" key="6">
    <source>
        <dbReference type="Proteomes" id="UP001597419"/>
    </source>
</evidence>
<sequence>MTPASGLALARDPVPVERTGFATSDAEVAQALLGELRVRCRVHRGATGAFTLRVTREVIGELWLDQWRVEGGLSLDADPFRDFVFGFLTGGRWGGSTRREELRGRAGLVFTHSNRDAGVYTLRDAEWSGLRLPAGTVRRVAAEESGHGRVQFLGMGPVNTGMRDYWRSAVEFARGQLSAPDGPGRDPLVYAELANLLATVALGTFPNTTMTAEHLPSPGTAGPAALRRAIAFIEAHADQPLTLSGIADAARVGPRALQHAFRRHRATTPLRHLRRVRLDYAHRDLLAADPAAGDSVSAVGRRWGFPHPGRFAAHYGRVYGCSPHRTLLRDTP</sequence>
<accession>A0ABW5GRV8</accession>
<evidence type="ECO:0000313" key="5">
    <source>
        <dbReference type="EMBL" id="MFD2463601.1"/>
    </source>
</evidence>
<dbReference type="PANTHER" id="PTHR46796:SF12">
    <property type="entry name" value="HTH-TYPE DNA-BINDING TRANSCRIPTIONAL ACTIVATOR EUTR"/>
    <property type="match status" value="1"/>
</dbReference>
<dbReference type="PANTHER" id="PTHR46796">
    <property type="entry name" value="HTH-TYPE TRANSCRIPTIONAL ACTIVATOR RHAS-RELATED"/>
    <property type="match status" value="1"/>
</dbReference>
<evidence type="ECO:0000256" key="2">
    <source>
        <dbReference type="ARBA" id="ARBA00023125"/>
    </source>
</evidence>
<keyword evidence="2" id="KW-0238">DNA-binding</keyword>
<feature type="domain" description="HTH araC/xylS-type" evidence="4">
    <location>
        <begin position="227"/>
        <end position="329"/>
    </location>
</feature>
<dbReference type="Gene3D" id="1.10.10.60">
    <property type="entry name" value="Homeodomain-like"/>
    <property type="match status" value="1"/>
</dbReference>
<protein>
    <submittedName>
        <fullName evidence="5">Helix-turn-helix transcriptional regulator</fullName>
    </submittedName>
</protein>
<evidence type="ECO:0000259" key="4">
    <source>
        <dbReference type="PROSITE" id="PS01124"/>
    </source>
</evidence>